<keyword evidence="3" id="KW-1185">Reference proteome</keyword>
<organism evidence="2 3">
    <name type="scientific">Undibacterium amnicola</name>
    <dbReference type="NCBI Taxonomy" id="1834038"/>
    <lineage>
        <taxon>Bacteria</taxon>
        <taxon>Pseudomonadati</taxon>
        <taxon>Pseudomonadota</taxon>
        <taxon>Betaproteobacteria</taxon>
        <taxon>Burkholderiales</taxon>
        <taxon>Oxalobacteraceae</taxon>
        <taxon>Undibacterium</taxon>
    </lineage>
</organism>
<feature type="signal peptide" evidence="1">
    <location>
        <begin position="1"/>
        <end position="19"/>
    </location>
</feature>
<protein>
    <submittedName>
        <fullName evidence="2">Uncharacterized protein</fullName>
    </submittedName>
</protein>
<comment type="caution">
    <text evidence="2">The sequence shown here is derived from an EMBL/GenBank/DDBJ whole genome shotgun (WGS) entry which is preliminary data.</text>
</comment>
<evidence type="ECO:0000313" key="3">
    <source>
        <dbReference type="Proteomes" id="UP000643610"/>
    </source>
</evidence>
<gene>
    <name evidence="2" type="ORF">H8K33_18860</name>
</gene>
<dbReference type="RefSeq" id="WP_186892623.1">
    <property type="nucleotide sequence ID" value="NZ_JACOFU010000011.1"/>
</dbReference>
<evidence type="ECO:0000313" key="2">
    <source>
        <dbReference type="EMBL" id="MBC3833574.1"/>
    </source>
</evidence>
<reference evidence="2 3" key="1">
    <citation type="submission" date="2020-08" db="EMBL/GenBank/DDBJ databases">
        <title>Novel species isolated from subtropical streams in China.</title>
        <authorList>
            <person name="Lu H."/>
        </authorList>
    </citation>
    <scope>NUCLEOTIDE SEQUENCE [LARGE SCALE GENOMIC DNA]</scope>
    <source>
        <strain evidence="2 3">KCTC 52442</strain>
    </source>
</reference>
<sequence>MTKLIRAFFAMTVISLLSACGGGGGSAGNTSGVALFTTAPEKVTVAPGETLTYNIGGGIPNYIATTSSTSASVKVTGKEMKISGVSGGSAVITVNDASGAKVIIEVTVGSGVDIFTSAPEEVTLGIGQVSSTFTIGGGSRIYTVASGNRQIVSVTQSGSEFNLTGVSVGVATVTITDSLGGSKQVKVTVGSGVDLYTTAPTTIVVSVGATSASYQIGGGSEVYSLASSDRSVASIIQTTPRSFSVIGQSGGRAVVTVTDSFGKSVQVNVVVGTLVDLFTTAPSLVSVGVGTSSAIYTIGGGSQIYAVSSSDSRIATVGQTAGKEFIITGQTGGKAVVTVKDSLGKEIKIDVVVGTVDALYSTAASEITVEVGGANSYKVGGGTTIYSVGSSNVGVARATLTGNDLVITGVATGKATVIVRDSTTGSLTINVTVGTGTPLPLFTTAASDIVVGPGTSPTFTIGGGRAPYQVTSSNISVLTTSISGSTMTLNGLVVGTAKVNVVDSAGAIVSINVVVGTGTSVPLFSTAPSSITLTSGSTATYTIGGGTAPYSVTSSSIGVASVTSSANSFTVTGVSAGSAQIVIRDSLGGVVDIGVTISSVANTPVDILPGDSTGAVGDTLTFRISGGSPAYTVTNNNPSIANVSPTSITSTGGTFTAQLLNVGSTSVTVVDAQGQVKRITITATAASSFLRISPNVILVAEESRNTVDLSIYGGTPPYRAFTSDLGLTSVSIVGTSTLRVGLGSTGNRCFIPVDSSGTYKPLGIGTITLTVLDSLGASATAQFNIQDNGMGNAAGTPPGIGGCTPL</sequence>
<accession>A0ABR6XX60</accession>
<keyword evidence="1" id="KW-0732">Signal</keyword>
<dbReference type="PROSITE" id="PS51257">
    <property type="entry name" value="PROKAR_LIPOPROTEIN"/>
    <property type="match status" value="1"/>
</dbReference>
<evidence type="ECO:0000256" key="1">
    <source>
        <dbReference type="SAM" id="SignalP"/>
    </source>
</evidence>
<name>A0ABR6XX60_9BURK</name>
<feature type="chain" id="PRO_5045635592" evidence="1">
    <location>
        <begin position="20"/>
        <end position="806"/>
    </location>
</feature>
<dbReference type="EMBL" id="JACOFU010000011">
    <property type="protein sequence ID" value="MBC3833574.1"/>
    <property type="molecule type" value="Genomic_DNA"/>
</dbReference>
<dbReference type="Proteomes" id="UP000643610">
    <property type="component" value="Unassembled WGS sequence"/>
</dbReference>
<proteinExistence type="predicted"/>